<feature type="compositionally biased region" description="Polar residues" evidence="1">
    <location>
        <begin position="1288"/>
        <end position="1297"/>
    </location>
</feature>
<accession>A0AAJ0HPC1</accession>
<dbReference type="Pfam" id="PF24054">
    <property type="entry name" value="DUF7357"/>
    <property type="match status" value="2"/>
</dbReference>
<reference evidence="3" key="2">
    <citation type="submission" date="2023-06" db="EMBL/GenBank/DDBJ databases">
        <authorList>
            <consortium name="Lawrence Berkeley National Laboratory"/>
            <person name="Haridas S."/>
            <person name="Hensen N."/>
            <person name="Bonometti L."/>
            <person name="Westerberg I."/>
            <person name="Brannstrom I.O."/>
            <person name="Guillou S."/>
            <person name="Cros-Aarteil S."/>
            <person name="Calhoun S."/>
            <person name="Kuo A."/>
            <person name="Mondo S."/>
            <person name="Pangilinan J."/>
            <person name="Riley R."/>
            <person name="Labutti K."/>
            <person name="Andreopoulos B."/>
            <person name="Lipzen A."/>
            <person name="Chen C."/>
            <person name="Yanf M."/>
            <person name="Daum C."/>
            <person name="Ng V."/>
            <person name="Clum A."/>
            <person name="Steindorff A."/>
            <person name="Ohm R."/>
            <person name="Martin F."/>
            <person name="Silar P."/>
            <person name="Natvig D."/>
            <person name="Lalanne C."/>
            <person name="Gautier V."/>
            <person name="Ament-Velasquez S.L."/>
            <person name="Kruys A."/>
            <person name="Hutchinson M.I."/>
            <person name="Powell A.J."/>
            <person name="Barry K."/>
            <person name="Miller A.N."/>
            <person name="Grigoriev I.V."/>
            <person name="Debuchy R."/>
            <person name="Gladieux P."/>
            <person name="Thoren M.H."/>
            <person name="Johannesson H."/>
        </authorList>
    </citation>
    <scope>NUCLEOTIDE SEQUENCE</scope>
    <source>
        <strain evidence="3">CBS 955.72</strain>
    </source>
</reference>
<feature type="compositionally biased region" description="Low complexity" evidence="1">
    <location>
        <begin position="1118"/>
        <end position="1127"/>
    </location>
</feature>
<feature type="region of interest" description="Disordered" evidence="1">
    <location>
        <begin position="418"/>
        <end position="696"/>
    </location>
</feature>
<reference evidence="3" key="1">
    <citation type="journal article" date="2023" name="Mol. Phylogenet. Evol.">
        <title>Genome-scale phylogeny and comparative genomics of the fungal order Sordariales.</title>
        <authorList>
            <person name="Hensen N."/>
            <person name="Bonometti L."/>
            <person name="Westerberg I."/>
            <person name="Brannstrom I.O."/>
            <person name="Guillou S."/>
            <person name="Cros-Aarteil S."/>
            <person name="Calhoun S."/>
            <person name="Haridas S."/>
            <person name="Kuo A."/>
            <person name="Mondo S."/>
            <person name="Pangilinan J."/>
            <person name="Riley R."/>
            <person name="LaButti K."/>
            <person name="Andreopoulos B."/>
            <person name="Lipzen A."/>
            <person name="Chen C."/>
            <person name="Yan M."/>
            <person name="Daum C."/>
            <person name="Ng V."/>
            <person name="Clum A."/>
            <person name="Steindorff A."/>
            <person name="Ohm R.A."/>
            <person name="Martin F."/>
            <person name="Silar P."/>
            <person name="Natvig D.O."/>
            <person name="Lalanne C."/>
            <person name="Gautier V."/>
            <person name="Ament-Velasquez S.L."/>
            <person name="Kruys A."/>
            <person name="Hutchinson M.I."/>
            <person name="Powell A.J."/>
            <person name="Barry K."/>
            <person name="Miller A.N."/>
            <person name="Grigoriev I.V."/>
            <person name="Debuchy R."/>
            <person name="Gladieux P."/>
            <person name="Hiltunen Thoren M."/>
            <person name="Johannesson H."/>
        </authorList>
    </citation>
    <scope>NUCLEOTIDE SEQUENCE</scope>
    <source>
        <strain evidence="3">CBS 955.72</strain>
    </source>
</reference>
<feature type="compositionally biased region" description="Low complexity" evidence="1">
    <location>
        <begin position="446"/>
        <end position="465"/>
    </location>
</feature>
<keyword evidence="4" id="KW-1185">Reference proteome</keyword>
<sequence>MKDSNLRLRLVVRRHGLPEVRVVFNIPLENNPTIANLLEQVNDIIPLESNDWGLEDYAVELRDAEGHGFDCLHFQQVSVVLKNDEEILFVQSLLCSFDRFCFCVLTFAGSIRPLIAEDRKKRRLSGRDQISLGGRHLIDGVPFGRPRLRAPADRPPIDIPPLKRRRIAYDNEEADHDSDDDDDPQLLLTQYGEDDDEEDDDYEDPNSVRVSAAFDNLDDPGFEADDDEEEEEDDDFAEDAGDDADEDLEIDGAEIDDELRDLQMENAELEDEPFGPEEKQSLEEDAHDSDQSDSGAATNKAALDLLALDKITALRAAFPTASVVDCEHALLGSSKNEKRAYKKLRETHKPQMSTRAMCRHGRSLRSGGSNQTDDAKASGSDAESVSSLIKHYDEHGFPSGSILAGTASTHMVEALRKSGQPVNLPVHIRFDEDAEEEPVETAKPTAALPDDIASSSDSSRASSPSGHELGLVANKKPSWTSNRDELADDSSSGDDFQPDSDSEESSTSSSDSSDSDNDSDSDSGPEEASSKSVQEPRGGAKVSSDNSNDESDVSMKDDDSSDSSDDSSSDESSSSSDSDSDQDAGNAGGETGSSHRGQDSSDDESSSEESDNEPTPKPQSKSEKGSKTASGKPHTVARASPDDFGDALGTQKHTFLGIGAQSLPGQGTTATQRRNARRRASQKAKREANTVGVDFQLPAVQPHEASTASDTFAAKKAALLKSLGFSEQPTSPNSMDADGKPPHTSNTTELSASVAVVPSENVASTASTPKQTSASSQQRSCLDVGAGRRILFGALGVKAPRNKADEDELRAKLMKDVRVLPNARLESSGDGQVSGNPQNSAPEEEDPEAWREKIHYRAVECCQEGIELSEPPFPFVQRWDPQQQNFWQSKGGKRKQRNQQDFYEEDDQPSAKKRYVGYTYDEGFEGESYLSAADETGNADITLNYDDEPEELHKSPESSQDTEEEDLPPLPSDLSSLPLLLPGEAMPGMVITWKQWLLSKATNWQPQVSSMVALVVSVDHDVKSLRVRLAKRDRNLDQNEKIYDDEGNRIYDKFELPGMDDDAEDGAELGFRTLDEADMIEPQILRQPEQDASGPPVAEQQPSPIDQVAAPCAVNRVDSTSTTTDQSRTIDHEISQPKGQESQPDQMEVEVSQPEVQNSQPVQVEVEVSQPKEHEGQPDRMEVDTQHTGETVIPDTILESATETQVVQPLIEEDVSITEDRRHEISVLMKEAGFRSDIDLPVAEGGPLDQSSPSRQLEEMSQDTELPTSKAPSPLPPNSPQAIRAAQAVSQDPSASSLFVESQPIILEPFSGFSDDIELVVEGQVHYPELAPLHSDAPSAQSGKHPRSDISIELGGELHESLETDPHEVDKESEAPLSEGEEHGDEDKDMMSEDSDDNEFDDEELDDEDLDSDDPDACMDDPAACLDEDYDTHSESETSANAPLPKRSEAAAAAVPALENPGSSFGSAAVERIKARKLEATSDLDSEDALSDFDSNRIRVKKEYVDHNNEGKLSSFAQKLANKPIEKPQVKKGASPAKPAKTGQSLLEPPPPRPRIARRESATPSSSFRIPKGPQVISLVTSSPSPEVVEDYADDSIDETYQDPGLPSGPGWANKKWQSRRGASMPTAAAAFDSVPRRTTAHRQILGGRASAAPTRMKKTSARF</sequence>
<feature type="compositionally biased region" description="Acidic residues" evidence="1">
    <location>
        <begin position="216"/>
        <end position="259"/>
    </location>
</feature>
<feature type="region of interest" description="Disordered" evidence="1">
    <location>
        <begin position="820"/>
        <end position="852"/>
    </location>
</feature>
<feature type="region of interest" description="Disordered" evidence="1">
    <location>
        <begin position="210"/>
        <end position="296"/>
    </location>
</feature>
<evidence type="ECO:0000259" key="2">
    <source>
        <dbReference type="Pfam" id="PF24054"/>
    </source>
</evidence>
<organism evidence="3 4">
    <name type="scientific">Lasiosphaeria hispida</name>
    <dbReference type="NCBI Taxonomy" id="260671"/>
    <lineage>
        <taxon>Eukaryota</taxon>
        <taxon>Fungi</taxon>
        <taxon>Dikarya</taxon>
        <taxon>Ascomycota</taxon>
        <taxon>Pezizomycotina</taxon>
        <taxon>Sordariomycetes</taxon>
        <taxon>Sordariomycetidae</taxon>
        <taxon>Sordariales</taxon>
        <taxon>Lasiosphaeriaceae</taxon>
        <taxon>Lasiosphaeria</taxon>
    </lineage>
</organism>
<gene>
    <name evidence="3" type="ORF">B0T25DRAFT_628331</name>
</gene>
<evidence type="ECO:0000256" key="1">
    <source>
        <dbReference type="SAM" id="MobiDB-lite"/>
    </source>
</evidence>
<feature type="region of interest" description="Disordered" evidence="1">
    <location>
        <begin position="886"/>
        <end position="914"/>
    </location>
</feature>
<feature type="compositionally biased region" description="Acidic residues" evidence="1">
    <location>
        <begin position="600"/>
        <end position="612"/>
    </location>
</feature>
<feature type="compositionally biased region" description="Acidic residues" evidence="1">
    <location>
        <begin position="1588"/>
        <end position="1601"/>
    </location>
</feature>
<evidence type="ECO:0000313" key="3">
    <source>
        <dbReference type="EMBL" id="KAK3358720.1"/>
    </source>
</evidence>
<protein>
    <recommendedName>
        <fullName evidence="2">DUF7357 domain-containing protein</fullName>
    </recommendedName>
</protein>
<name>A0AAJ0HPC1_9PEZI</name>
<feature type="compositionally biased region" description="Basic and acidic residues" evidence="1">
    <location>
        <begin position="276"/>
        <end position="290"/>
    </location>
</feature>
<feature type="region of interest" description="Disordered" evidence="1">
    <location>
        <begin position="1088"/>
        <end position="1195"/>
    </location>
</feature>
<dbReference type="InterPro" id="IPR055781">
    <property type="entry name" value="DUF7357"/>
</dbReference>
<feature type="compositionally biased region" description="Basic and acidic residues" evidence="1">
    <location>
        <begin position="1346"/>
        <end position="1374"/>
    </location>
</feature>
<evidence type="ECO:0000313" key="4">
    <source>
        <dbReference type="Proteomes" id="UP001275084"/>
    </source>
</evidence>
<feature type="domain" description="DUF7357" evidence="2">
    <location>
        <begin position="111"/>
        <end position="161"/>
    </location>
</feature>
<feature type="compositionally biased region" description="Basic residues" evidence="1">
    <location>
        <begin position="674"/>
        <end position="683"/>
    </location>
</feature>
<feature type="compositionally biased region" description="Acidic residues" evidence="1">
    <location>
        <begin position="1482"/>
        <end position="1491"/>
    </location>
</feature>
<feature type="domain" description="DUF7357" evidence="2">
    <location>
        <begin position="6"/>
        <end position="88"/>
    </location>
</feature>
<feature type="compositionally biased region" description="Acidic residues" evidence="1">
    <location>
        <begin position="559"/>
        <end position="569"/>
    </location>
</feature>
<feature type="compositionally biased region" description="Basic and acidic residues" evidence="1">
    <location>
        <begin position="1170"/>
        <end position="1187"/>
    </location>
</feature>
<feature type="compositionally biased region" description="Polar residues" evidence="1">
    <location>
        <begin position="829"/>
        <end position="841"/>
    </location>
</feature>
<feature type="compositionally biased region" description="Polar residues" evidence="1">
    <location>
        <begin position="761"/>
        <end position="780"/>
    </location>
</feature>
<feature type="region of interest" description="Disordered" evidence="1">
    <location>
        <begin position="1233"/>
        <end position="1297"/>
    </location>
</feature>
<feature type="compositionally biased region" description="Low complexity" evidence="1">
    <location>
        <begin position="1151"/>
        <end position="1169"/>
    </location>
</feature>
<comment type="caution">
    <text evidence="3">The sequence shown here is derived from an EMBL/GenBank/DDBJ whole genome shotgun (WGS) entry which is preliminary data.</text>
</comment>
<feature type="region of interest" description="Disordered" evidence="1">
    <location>
        <begin position="724"/>
        <end position="780"/>
    </location>
</feature>
<feature type="compositionally biased region" description="Basic and acidic residues" evidence="1">
    <location>
        <begin position="1494"/>
        <end position="1510"/>
    </location>
</feature>
<feature type="compositionally biased region" description="Acidic residues" evidence="1">
    <location>
        <begin position="486"/>
        <end position="504"/>
    </location>
</feature>
<feature type="region of interest" description="Disordered" evidence="1">
    <location>
        <begin position="949"/>
        <end position="975"/>
    </location>
</feature>
<proteinExistence type="predicted"/>
<feature type="region of interest" description="Disordered" evidence="1">
    <location>
        <begin position="1331"/>
        <end position="1664"/>
    </location>
</feature>
<feature type="region of interest" description="Disordered" evidence="1">
    <location>
        <begin position="143"/>
        <end position="165"/>
    </location>
</feature>
<feature type="compositionally biased region" description="Basic and acidic residues" evidence="1">
    <location>
        <begin position="1471"/>
        <end position="1480"/>
    </location>
</feature>
<feature type="compositionally biased region" description="Acidic residues" evidence="1">
    <location>
        <begin position="513"/>
        <end position="525"/>
    </location>
</feature>
<dbReference type="EMBL" id="JAUIQD010000002">
    <property type="protein sequence ID" value="KAK3358720.1"/>
    <property type="molecule type" value="Genomic_DNA"/>
</dbReference>
<feature type="compositionally biased region" description="Polar residues" evidence="1">
    <location>
        <begin position="725"/>
        <end position="734"/>
    </location>
</feature>
<dbReference type="Proteomes" id="UP001275084">
    <property type="component" value="Unassembled WGS sequence"/>
</dbReference>
<feature type="compositionally biased region" description="Acidic residues" evidence="1">
    <location>
        <begin position="1392"/>
        <end position="1419"/>
    </location>
</feature>
<feature type="region of interest" description="Disordered" evidence="1">
    <location>
        <begin position="349"/>
        <end position="387"/>
    </location>
</feature>